<evidence type="ECO:0000259" key="7">
    <source>
        <dbReference type="Pfam" id="PF02687"/>
    </source>
</evidence>
<feature type="transmembrane region" description="Helical" evidence="6">
    <location>
        <begin position="526"/>
        <end position="549"/>
    </location>
</feature>
<keyword evidence="5 6" id="KW-0472">Membrane</keyword>
<accession>A0ABP3UCA3</accession>
<feature type="transmembrane region" description="Helical" evidence="6">
    <location>
        <begin position="160"/>
        <end position="185"/>
    </location>
</feature>
<dbReference type="PANTHER" id="PTHR30287">
    <property type="entry name" value="MEMBRANE COMPONENT OF PREDICTED ABC SUPERFAMILY METABOLITE UPTAKE TRANSPORTER"/>
    <property type="match status" value="1"/>
</dbReference>
<evidence type="ECO:0000256" key="6">
    <source>
        <dbReference type="SAM" id="Phobius"/>
    </source>
</evidence>
<keyword evidence="2" id="KW-1003">Cell membrane</keyword>
<dbReference type="RefSeq" id="WP_343771099.1">
    <property type="nucleotide sequence ID" value="NZ_BAAACF010000012.1"/>
</dbReference>
<feature type="transmembrane region" description="Helical" evidence="6">
    <location>
        <begin position="495"/>
        <end position="514"/>
    </location>
</feature>
<dbReference type="Pfam" id="PF02687">
    <property type="entry name" value="FtsX"/>
    <property type="match status" value="1"/>
</dbReference>
<keyword evidence="3 6" id="KW-0812">Transmembrane</keyword>
<evidence type="ECO:0000256" key="4">
    <source>
        <dbReference type="ARBA" id="ARBA00022989"/>
    </source>
</evidence>
<dbReference type="PANTHER" id="PTHR30287:SF2">
    <property type="entry name" value="BLL1001 PROTEIN"/>
    <property type="match status" value="1"/>
</dbReference>
<feature type="domain" description="ABC3 transporter permease C-terminal" evidence="7">
    <location>
        <begin position="74"/>
        <end position="183"/>
    </location>
</feature>
<organism evidence="8 9">
    <name type="scientific">Clostridium malenominatum</name>
    <dbReference type="NCBI Taxonomy" id="1539"/>
    <lineage>
        <taxon>Bacteria</taxon>
        <taxon>Bacillati</taxon>
        <taxon>Bacillota</taxon>
        <taxon>Clostridia</taxon>
        <taxon>Eubacteriales</taxon>
        <taxon>Clostridiaceae</taxon>
        <taxon>Clostridium</taxon>
    </lineage>
</organism>
<feature type="transmembrane region" description="Helical" evidence="6">
    <location>
        <begin position="21"/>
        <end position="40"/>
    </location>
</feature>
<protein>
    <recommendedName>
        <fullName evidence="7">ABC3 transporter permease C-terminal domain-containing protein</fullName>
    </recommendedName>
</protein>
<evidence type="ECO:0000256" key="1">
    <source>
        <dbReference type="ARBA" id="ARBA00004651"/>
    </source>
</evidence>
<feature type="transmembrane region" description="Helical" evidence="6">
    <location>
        <begin position="236"/>
        <end position="255"/>
    </location>
</feature>
<keyword evidence="4 6" id="KW-1133">Transmembrane helix</keyword>
<feature type="transmembrane region" description="Helical" evidence="6">
    <location>
        <begin position="442"/>
        <end position="462"/>
    </location>
</feature>
<evidence type="ECO:0000256" key="3">
    <source>
        <dbReference type="ARBA" id="ARBA00022692"/>
    </source>
</evidence>
<dbReference type="InterPro" id="IPR038766">
    <property type="entry name" value="Membrane_comp_ABC_pdt"/>
</dbReference>
<dbReference type="EMBL" id="BAAACF010000012">
    <property type="protein sequence ID" value="GAA0730022.1"/>
    <property type="molecule type" value="Genomic_DNA"/>
</dbReference>
<comment type="caution">
    <text evidence="8">The sequence shown here is derived from an EMBL/GenBank/DDBJ whole genome shotgun (WGS) entry which is preliminary data.</text>
</comment>
<gene>
    <name evidence="8" type="ORF">GCM10008905_30730</name>
</gene>
<dbReference type="Proteomes" id="UP001500339">
    <property type="component" value="Unassembled WGS sequence"/>
</dbReference>
<evidence type="ECO:0000313" key="9">
    <source>
        <dbReference type="Proteomes" id="UP001500339"/>
    </source>
</evidence>
<comment type="subcellular location">
    <subcellularLocation>
        <location evidence="1">Cell membrane</location>
        <topology evidence="1">Multi-pass membrane protein</topology>
    </subcellularLocation>
</comment>
<name>A0ABP3UCA3_9CLOT</name>
<feature type="transmembrane region" description="Helical" evidence="6">
    <location>
        <begin position="114"/>
        <end position="140"/>
    </location>
</feature>
<dbReference type="InterPro" id="IPR003838">
    <property type="entry name" value="ABC3_permease_C"/>
</dbReference>
<evidence type="ECO:0000256" key="5">
    <source>
        <dbReference type="ARBA" id="ARBA00023136"/>
    </source>
</evidence>
<feature type="transmembrane region" description="Helical" evidence="6">
    <location>
        <begin position="69"/>
        <end position="93"/>
    </location>
</feature>
<evidence type="ECO:0000256" key="2">
    <source>
        <dbReference type="ARBA" id="ARBA00022475"/>
    </source>
</evidence>
<sequence>MSLMVKQLIKELLKNRVFVGLLLVLSIFASFMYFFVQFSIDGNITMFDKLPVLSNNESLYLNALNSNSILAFNFLIVLSVLTSFVFAMFYYRFFRKNKKQIGCLKSMGFNNRSLAFSFVVFTAILTLLGAVIGLALGYLGSSVLINANTHSYAMSGLIKGITISHLSIGFLTVSVVSCLVTLLCYGSISGKETGILLAGINSSARYSKILQLANQIAEALPTKDKIPIRIALRKPVAVLMIVSAVMGCTVMFIIGNSLNLSSGKVFLSQTEGHHYLFDTRYDTYREQNGALSETQIYLFKSGTLKQVNGNNIEQQIVGLADSEKLLSLADKDGTSLEVPMINDIYISSALVEMYGFQKGDTILVNIGAAERILTVTGIAANATSGCVYVNRNILADMLNIQLAAYNGVFSMKPLNNGGVTTTHEHKLDTLNRASVSNQNSAIINQFIGCLVGCILIFLALILNFQDSTRDMLTLHLIGYSPKAIKKMLIDIYKPVLWIWFFVMLWPCILIAKTVQKSLSVQTGDYMPFSINILIIVIVFALLNIIYIFAQSTFNIGIKRIIAKEEISEYTIIE</sequence>
<reference evidence="9" key="1">
    <citation type="journal article" date="2019" name="Int. J. Syst. Evol. Microbiol.">
        <title>The Global Catalogue of Microorganisms (GCM) 10K type strain sequencing project: providing services to taxonomists for standard genome sequencing and annotation.</title>
        <authorList>
            <consortium name="The Broad Institute Genomics Platform"/>
            <consortium name="The Broad Institute Genome Sequencing Center for Infectious Disease"/>
            <person name="Wu L."/>
            <person name="Ma J."/>
        </authorList>
    </citation>
    <scope>NUCLEOTIDE SEQUENCE [LARGE SCALE GENOMIC DNA]</scope>
    <source>
        <strain evidence="9">JCM 1405</strain>
    </source>
</reference>
<evidence type="ECO:0000313" key="8">
    <source>
        <dbReference type="EMBL" id="GAA0730022.1"/>
    </source>
</evidence>
<proteinExistence type="predicted"/>
<keyword evidence="9" id="KW-1185">Reference proteome</keyword>